<dbReference type="GO" id="GO:0008168">
    <property type="term" value="F:methyltransferase activity"/>
    <property type="evidence" value="ECO:0007669"/>
    <property type="project" value="UniProtKB-KW"/>
</dbReference>
<dbReference type="PANTHER" id="PTHR31009">
    <property type="entry name" value="S-ADENOSYL-L-METHIONINE:CARBOXYL METHYLTRANSFERASE FAMILY PROTEIN"/>
    <property type="match status" value="1"/>
</dbReference>
<dbReference type="Gene3D" id="1.10.1200.270">
    <property type="entry name" value="Methyltransferase, alpha-helical capping domain"/>
    <property type="match status" value="1"/>
</dbReference>
<keyword evidence="4" id="KW-1185">Reference proteome</keyword>
<proteinExistence type="predicted"/>
<keyword evidence="3" id="KW-0808">Transferase</keyword>
<dbReference type="GO" id="GO:0032259">
    <property type="term" value="P:methylation"/>
    <property type="evidence" value="ECO:0007669"/>
    <property type="project" value="UniProtKB-KW"/>
</dbReference>
<evidence type="ECO:0000313" key="4">
    <source>
        <dbReference type="Proteomes" id="UP001055658"/>
    </source>
</evidence>
<keyword evidence="1" id="KW-0479">Metal-binding</keyword>
<evidence type="ECO:0000313" key="3">
    <source>
        <dbReference type="EMBL" id="USD23164.1"/>
    </source>
</evidence>
<keyword evidence="2" id="KW-0460">Magnesium</keyword>
<dbReference type="InterPro" id="IPR029063">
    <property type="entry name" value="SAM-dependent_MTases_sf"/>
</dbReference>
<evidence type="ECO:0000256" key="1">
    <source>
        <dbReference type="ARBA" id="ARBA00022723"/>
    </source>
</evidence>
<dbReference type="EMBL" id="CP092418">
    <property type="protein sequence ID" value="USD23164.1"/>
    <property type="molecule type" value="Genomic_DNA"/>
</dbReference>
<sequence>MSIGMLQNYSQETLGAKICIDNSWPFFLRALDSIPNKKFCTTIDYGAADGGTSMELWGRVFKKLGDKTICHIANDLPSSNLLTLADNLNELRAKFENLVVFIQPSSFYSHVAPQASINIALAATTMHWLSKIPGTFIEHIHANKVRGLRREPFRAQSVNDFDSLLEARAWEFEVGGQFVLVDLAQDDSGHLLGNNAKDKDMFDTLYDIWLQLYKAGEVSKSAFEGAVFQNYYRTGEDIWQVLNMPHHKKNWIVHEVSIQMTPCPYRSQFDLDGNASAFSEGLMKTIRSWSERTFHTSIVEHGGSSTAIKKLYDELQERIFNSPNHYSMDYVHHYIRLERR</sequence>
<reference evidence="3" key="1">
    <citation type="submission" date="2022-02" db="EMBL/GenBank/DDBJ databases">
        <title>Coral-associated bacteria.</title>
        <authorList>
            <person name="Tang K."/>
            <person name="Wang X."/>
        </authorList>
    </citation>
    <scope>NUCLEOTIDE SEQUENCE</scope>
    <source>
        <strain evidence="3">SCSIO 43006</strain>
    </source>
</reference>
<protein>
    <submittedName>
        <fullName evidence="3">Class I SAM-dependent methyltransferase</fullName>
    </submittedName>
</protein>
<organism evidence="3 4">
    <name type="scientific">Microbulbifer variabilis</name>
    <dbReference type="NCBI Taxonomy" id="266805"/>
    <lineage>
        <taxon>Bacteria</taxon>
        <taxon>Pseudomonadati</taxon>
        <taxon>Pseudomonadota</taxon>
        <taxon>Gammaproteobacteria</taxon>
        <taxon>Cellvibrionales</taxon>
        <taxon>Microbulbiferaceae</taxon>
        <taxon>Microbulbifer</taxon>
    </lineage>
</organism>
<accession>A0ABY4VFS6</accession>
<name>A0ABY4VFS6_9GAMM</name>
<keyword evidence="3" id="KW-0489">Methyltransferase</keyword>
<dbReference type="Gene3D" id="3.40.50.150">
    <property type="entry name" value="Vaccinia Virus protein VP39"/>
    <property type="match status" value="1"/>
</dbReference>
<dbReference type="Pfam" id="PF03492">
    <property type="entry name" value="Methyltransf_7"/>
    <property type="match status" value="1"/>
</dbReference>
<dbReference type="Proteomes" id="UP001055658">
    <property type="component" value="Chromosome"/>
</dbReference>
<gene>
    <name evidence="3" type="ORF">MJO52_08510</name>
</gene>
<dbReference type="InterPro" id="IPR042086">
    <property type="entry name" value="MeTrfase_capping"/>
</dbReference>
<dbReference type="RefSeq" id="WP_252085510.1">
    <property type="nucleotide sequence ID" value="NZ_CP092418.1"/>
</dbReference>
<dbReference type="InterPro" id="IPR005299">
    <property type="entry name" value="MeTrfase_7"/>
</dbReference>
<evidence type="ECO:0000256" key="2">
    <source>
        <dbReference type="ARBA" id="ARBA00022842"/>
    </source>
</evidence>
<dbReference type="SUPFAM" id="SSF53335">
    <property type="entry name" value="S-adenosyl-L-methionine-dependent methyltransferases"/>
    <property type="match status" value="1"/>
</dbReference>